<proteinExistence type="predicted"/>
<keyword evidence="1" id="KW-0472">Membrane</keyword>
<feature type="transmembrane region" description="Helical" evidence="1">
    <location>
        <begin position="52"/>
        <end position="74"/>
    </location>
</feature>
<reference evidence="2 3" key="1">
    <citation type="submission" date="2019-09" db="EMBL/GenBank/DDBJ databases">
        <title>Draft genome sequences of 48 bacterial type strains from the CCUG.</title>
        <authorList>
            <person name="Tunovic T."/>
            <person name="Pineiro-Iglesias B."/>
            <person name="Unosson C."/>
            <person name="Inganas E."/>
            <person name="Ohlen M."/>
            <person name="Cardew S."/>
            <person name="Jensie-Markopoulos S."/>
            <person name="Salva-Serra F."/>
            <person name="Jaen-Luchoro D."/>
            <person name="Karlsson R."/>
            <person name="Svensson-Stadler L."/>
            <person name="Chun J."/>
            <person name="Moore E."/>
        </authorList>
    </citation>
    <scope>NUCLEOTIDE SEQUENCE [LARGE SCALE GENOMIC DNA]</scope>
    <source>
        <strain evidence="2 3">CCUG 65686</strain>
    </source>
</reference>
<organism evidence="2 3">
    <name type="scientific">Burkholderia stagnalis</name>
    <dbReference type="NCBI Taxonomy" id="1503054"/>
    <lineage>
        <taxon>Bacteria</taxon>
        <taxon>Pseudomonadati</taxon>
        <taxon>Pseudomonadota</taxon>
        <taxon>Betaproteobacteria</taxon>
        <taxon>Burkholderiales</taxon>
        <taxon>Burkholderiaceae</taxon>
        <taxon>Burkholderia</taxon>
        <taxon>Burkholderia cepacia complex</taxon>
    </lineage>
</organism>
<gene>
    <name evidence="2" type="ORF">F7R25_04470</name>
</gene>
<sequence length="424" mass="46298">MAYDLLRIGPARDVPTIKPAWLAWAFLFVILTGGGALCVVRFWPAGEPTNTPWFWTCAVVFPILGWLIPFLAYLGVLQVPRQRAIDYNTARRDYLERVHRRARVPLHVLGSGFVFSVEPIDNTADAVVQKRLALAPRSRFPGDQEVVSARWIEPEGGVWLPAGDNTDDERHRELLKFLFDALLRQVAPALRAIPERTKMVVRLSIATQLSAPEIETIWSACWTACQLGPALKPEIATTAPELISADRWIDGKEAEIADAVVLLCVVQLNALLNTPPADGAAEAGVILMLAPAPLTARKRLASQALFFRPEQRDEKGLGQGVTQALLWGRVQGPELTDHWMTGGAESPLNRALAGHLDAVGVGVMKTPNLAGQHDIDLRLGVSGIAAPWLCLALALERAKISARTQLISISEAERLTVAVVAPQH</sequence>
<feature type="transmembrane region" description="Helical" evidence="1">
    <location>
        <begin position="21"/>
        <end position="46"/>
    </location>
</feature>
<name>A0A6L3N2T8_9BURK</name>
<dbReference type="RefSeq" id="WP_059884574.1">
    <property type="nucleotide sequence ID" value="NZ_CABVPM010000076.1"/>
</dbReference>
<keyword evidence="1" id="KW-1133">Transmembrane helix</keyword>
<comment type="caution">
    <text evidence="2">The sequence shown here is derived from an EMBL/GenBank/DDBJ whole genome shotgun (WGS) entry which is preliminary data.</text>
</comment>
<protein>
    <submittedName>
        <fullName evidence="2">Uncharacterized protein</fullName>
    </submittedName>
</protein>
<dbReference type="AlphaFoldDB" id="A0A6L3N2T8"/>
<evidence type="ECO:0000313" key="2">
    <source>
        <dbReference type="EMBL" id="KAB0640292.1"/>
    </source>
</evidence>
<evidence type="ECO:0000313" key="3">
    <source>
        <dbReference type="Proteomes" id="UP000473470"/>
    </source>
</evidence>
<dbReference type="Proteomes" id="UP000473470">
    <property type="component" value="Unassembled WGS sequence"/>
</dbReference>
<keyword evidence="1" id="KW-0812">Transmembrane</keyword>
<dbReference type="EMBL" id="VZOK01000005">
    <property type="protein sequence ID" value="KAB0640292.1"/>
    <property type="molecule type" value="Genomic_DNA"/>
</dbReference>
<accession>A0A6L3N2T8</accession>
<evidence type="ECO:0000256" key="1">
    <source>
        <dbReference type="SAM" id="Phobius"/>
    </source>
</evidence>